<evidence type="ECO:0000256" key="2">
    <source>
        <dbReference type="ARBA" id="ARBA00022723"/>
    </source>
</evidence>
<evidence type="ECO:0000256" key="1">
    <source>
        <dbReference type="ARBA" id="ARBA00010617"/>
    </source>
</evidence>
<name>A0A9W6X7U3_9STRA</name>
<dbReference type="GO" id="GO:0016705">
    <property type="term" value="F:oxidoreductase activity, acting on paired donors, with incorporation or reduction of molecular oxygen"/>
    <property type="evidence" value="ECO:0007669"/>
    <property type="project" value="InterPro"/>
</dbReference>
<evidence type="ECO:0000256" key="4">
    <source>
        <dbReference type="ARBA" id="ARBA00023004"/>
    </source>
</evidence>
<dbReference type="Proteomes" id="UP001165121">
    <property type="component" value="Unassembled WGS sequence"/>
</dbReference>
<reference evidence="6" key="1">
    <citation type="submission" date="2023-04" db="EMBL/GenBank/DDBJ databases">
        <title>Phytophthora fragariaefolia NBRC 109709.</title>
        <authorList>
            <person name="Ichikawa N."/>
            <person name="Sato H."/>
            <person name="Tonouchi N."/>
        </authorList>
    </citation>
    <scope>NUCLEOTIDE SEQUENCE</scope>
    <source>
        <strain evidence="6">NBRC 109709</strain>
    </source>
</reference>
<proteinExistence type="inferred from homology"/>
<evidence type="ECO:0000313" key="6">
    <source>
        <dbReference type="EMBL" id="GMF33260.1"/>
    </source>
</evidence>
<dbReference type="Gene3D" id="1.10.630.10">
    <property type="entry name" value="Cytochrome P450"/>
    <property type="match status" value="1"/>
</dbReference>
<keyword evidence="7" id="KW-1185">Reference proteome</keyword>
<evidence type="ECO:0000256" key="3">
    <source>
        <dbReference type="ARBA" id="ARBA00023002"/>
    </source>
</evidence>
<dbReference type="PANTHER" id="PTHR24296">
    <property type="entry name" value="CYTOCHROME P450"/>
    <property type="match status" value="1"/>
</dbReference>
<comment type="similarity">
    <text evidence="1">Belongs to the cytochrome P450 family.</text>
</comment>
<dbReference type="GO" id="GO:0020037">
    <property type="term" value="F:heme binding"/>
    <property type="evidence" value="ECO:0007669"/>
    <property type="project" value="InterPro"/>
</dbReference>
<dbReference type="Pfam" id="PF00067">
    <property type="entry name" value="p450"/>
    <property type="match status" value="1"/>
</dbReference>
<dbReference type="InterPro" id="IPR036396">
    <property type="entry name" value="Cyt_P450_sf"/>
</dbReference>
<dbReference type="GO" id="GO:0004497">
    <property type="term" value="F:monooxygenase activity"/>
    <property type="evidence" value="ECO:0007669"/>
    <property type="project" value="InterPro"/>
</dbReference>
<feature type="binding site" description="axial binding residue" evidence="5">
    <location>
        <position position="463"/>
    </location>
    <ligand>
        <name>heme</name>
        <dbReference type="ChEBI" id="CHEBI:30413"/>
    </ligand>
    <ligandPart>
        <name>Fe</name>
        <dbReference type="ChEBI" id="CHEBI:18248"/>
    </ligandPart>
</feature>
<dbReference type="OrthoDB" id="2843at2759"/>
<keyword evidence="4 5" id="KW-0408">Iron</keyword>
<keyword evidence="2 5" id="KW-0479">Metal-binding</keyword>
<accession>A0A9W6X7U3</accession>
<dbReference type="GO" id="GO:0005506">
    <property type="term" value="F:iron ion binding"/>
    <property type="evidence" value="ECO:0007669"/>
    <property type="project" value="InterPro"/>
</dbReference>
<gene>
    <name evidence="6" type="ORF">Pfra01_000818500</name>
</gene>
<dbReference type="InterPro" id="IPR002401">
    <property type="entry name" value="Cyt_P450_E_grp-I"/>
</dbReference>
<keyword evidence="5" id="KW-0349">Heme</keyword>
<dbReference type="EMBL" id="BSXT01000731">
    <property type="protein sequence ID" value="GMF33260.1"/>
    <property type="molecule type" value="Genomic_DNA"/>
</dbReference>
<dbReference type="PRINTS" id="PR00385">
    <property type="entry name" value="P450"/>
</dbReference>
<evidence type="ECO:0000256" key="5">
    <source>
        <dbReference type="PIRSR" id="PIRSR602401-1"/>
    </source>
</evidence>
<dbReference type="AlphaFoldDB" id="A0A9W6X7U3"/>
<sequence>MWTVMHYAAVNCDVFLAVATLAALYAACRVGSNIYWQHVVDASLTNQGLHTPSSTLPILGNTLDALFFQKERFWDWITEQSIISGGKPWVLHLVGRPTTLVCSSPDTLADVFKTHFDTFERGPDLRDLLYDFFGDGIVGADGKSWLKQRRAASHLFKAQKLRNVMNTVIKEKTLHLRDALTKCAKEERIVNMKSLIKKFSSDAFTKIAFGVDLNNLLGELDVETDQSFDRAVEVMAGCLGSRLLSPTWLWKLKRLMNIGEERKLKQAREIVHQMTYQVMSESMQKKRSDSNLLTLLVESSCGSDVTAVRDSVMNFLLAGNDTSAFSLSWILVNLNRKPEALAKLRKEISEKLPTLLSGDIEAPTVDDLQKLPYLEAVVKESLRLYATATTRIPNKSVTMSDGTFVPFGCAVIMPTYATARLKNVWGDDASEYKPERWIDPETGKMKTVSPFKFGTFISGLRQCIGMRFALLEMRIVTAVLFSRFDFKMVKDPFEVTYEYAFSMPIKGPLEVFVKTVTAPAPVETEHI</sequence>
<comment type="caution">
    <text evidence="6">The sequence shown here is derived from an EMBL/GenBank/DDBJ whole genome shotgun (WGS) entry which is preliminary data.</text>
</comment>
<evidence type="ECO:0000313" key="7">
    <source>
        <dbReference type="Proteomes" id="UP001165121"/>
    </source>
</evidence>
<dbReference type="PRINTS" id="PR00463">
    <property type="entry name" value="EP450I"/>
</dbReference>
<dbReference type="SUPFAM" id="SSF48264">
    <property type="entry name" value="Cytochrome P450"/>
    <property type="match status" value="1"/>
</dbReference>
<organism evidence="6 7">
    <name type="scientific">Phytophthora fragariaefolia</name>
    <dbReference type="NCBI Taxonomy" id="1490495"/>
    <lineage>
        <taxon>Eukaryota</taxon>
        <taxon>Sar</taxon>
        <taxon>Stramenopiles</taxon>
        <taxon>Oomycota</taxon>
        <taxon>Peronosporomycetes</taxon>
        <taxon>Peronosporales</taxon>
        <taxon>Peronosporaceae</taxon>
        <taxon>Phytophthora</taxon>
    </lineage>
</organism>
<dbReference type="InterPro" id="IPR001128">
    <property type="entry name" value="Cyt_P450"/>
</dbReference>
<protein>
    <submittedName>
        <fullName evidence="6">Unnamed protein product</fullName>
    </submittedName>
</protein>
<comment type="cofactor">
    <cofactor evidence="5">
        <name>heme</name>
        <dbReference type="ChEBI" id="CHEBI:30413"/>
    </cofactor>
</comment>
<keyword evidence="3" id="KW-0560">Oxidoreductase</keyword>